<proteinExistence type="predicted"/>
<gene>
    <name evidence="1" type="ORF">K402DRAFT_397886</name>
</gene>
<reference evidence="1" key="1">
    <citation type="journal article" date="2020" name="Stud. Mycol.">
        <title>101 Dothideomycetes genomes: a test case for predicting lifestyles and emergence of pathogens.</title>
        <authorList>
            <person name="Haridas S."/>
            <person name="Albert R."/>
            <person name="Binder M."/>
            <person name="Bloem J."/>
            <person name="Labutti K."/>
            <person name="Salamov A."/>
            <person name="Andreopoulos B."/>
            <person name="Baker S."/>
            <person name="Barry K."/>
            <person name="Bills G."/>
            <person name="Bluhm B."/>
            <person name="Cannon C."/>
            <person name="Castanera R."/>
            <person name="Culley D."/>
            <person name="Daum C."/>
            <person name="Ezra D."/>
            <person name="Gonzalez J."/>
            <person name="Henrissat B."/>
            <person name="Kuo A."/>
            <person name="Liang C."/>
            <person name="Lipzen A."/>
            <person name="Lutzoni F."/>
            <person name="Magnuson J."/>
            <person name="Mondo S."/>
            <person name="Nolan M."/>
            <person name="Ohm R."/>
            <person name="Pangilinan J."/>
            <person name="Park H.-J."/>
            <person name="Ramirez L."/>
            <person name="Alfaro M."/>
            <person name="Sun H."/>
            <person name="Tritt A."/>
            <person name="Yoshinaga Y."/>
            <person name="Zwiers L.-H."/>
            <person name="Turgeon B."/>
            <person name="Goodwin S."/>
            <person name="Spatafora J."/>
            <person name="Crous P."/>
            <person name="Grigoriev I."/>
        </authorList>
    </citation>
    <scope>NUCLEOTIDE SEQUENCE</scope>
    <source>
        <strain evidence="1">CBS 113979</strain>
    </source>
</reference>
<protein>
    <submittedName>
        <fullName evidence="1">Uncharacterized protein</fullName>
    </submittedName>
</protein>
<keyword evidence="2" id="KW-1185">Reference proteome</keyword>
<sequence length="102" mass="11568">MISLSPKARLVFQNSFARLEQAVSPDDARDFQSTTLRDVRSAVMDMERQLALKKSLKNFSRIKPLLDSLEYFSKTIEVLCNGTPFLPWVWVRDSTLAVAASC</sequence>
<evidence type="ECO:0000313" key="2">
    <source>
        <dbReference type="Proteomes" id="UP000800041"/>
    </source>
</evidence>
<name>A0A6G1GN19_9PEZI</name>
<dbReference type="AlphaFoldDB" id="A0A6G1GN19"/>
<dbReference type="OrthoDB" id="7464126at2759"/>
<accession>A0A6G1GN19</accession>
<organism evidence="1 2">
    <name type="scientific">Aulographum hederae CBS 113979</name>
    <dbReference type="NCBI Taxonomy" id="1176131"/>
    <lineage>
        <taxon>Eukaryota</taxon>
        <taxon>Fungi</taxon>
        <taxon>Dikarya</taxon>
        <taxon>Ascomycota</taxon>
        <taxon>Pezizomycotina</taxon>
        <taxon>Dothideomycetes</taxon>
        <taxon>Pleosporomycetidae</taxon>
        <taxon>Aulographales</taxon>
        <taxon>Aulographaceae</taxon>
    </lineage>
</organism>
<dbReference type="Proteomes" id="UP000800041">
    <property type="component" value="Unassembled WGS sequence"/>
</dbReference>
<dbReference type="EMBL" id="ML977188">
    <property type="protein sequence ID" value="KAF1982149.1"/>
    <property type="molecule type" value="Genomic_DNA"/>
</dbReference>
<evidence type="ECO:0000313" key="1">
    <source>
        <dbReference type="EMBL" id="KAF1982149.1"/>
    </source>
</evidence>